<evidence type="ECO:0000256" key="3">
    <source>
        <dbReference type="ARBA" id="ARBA00022833"/>
    </source>
</evidence>
<dbReference type="GO" id="GO:0030150">
    <property type="term" value="P:protein import into mitochondrial matrix"/>
    <property type="evidence" value="ECO:0007669"/>
    <property type="project" value="TreeGrafter"/>
</dbReference>
<accession>A0A9W8KXB4</accession>
<dbReference type="GO" id="GO:0051087">
    <property type="term" value="F:protein-folding chaperone binding"/>
    <property type="evidence" value="ECO:0007669"/>
    <property type="project" value="TreeGrafter"/>
</dbReference>
<dbReference type="InterPro" id="IPR007853">
    <property type="entry name" value="Znf_DNL-typ"/>
</dbReference>
<evidence type="ECO:0000313" key="7">
    <source>
        <dbReference type="Proteomes" id="UP001151518"/>
    </source>
</evidence>
<dbReference type="PROSITE" id="PS51501">
    <property type="entry name" value="ZF_DNL"/>
    <property type="match status" value="1"/>
</dbReference>
<keyword evidence="3" id="KW-0862">Zinc</keyword>
<proteinExistence type="predicted"/>
<organism evidence="6 7">
    <name type="scientific">Coemansia spiralis</name>
    <dbReference type="NCBI Taxonomy" id="417178"/>
    <lineage>
        <taxon>Eukaryota</taxon>
        <taxon>Fungi</taxon>
        <taxon>Fungi incertae sedis</taxon>
        <taxon>Zoopagomycota</taxon>
        <taxon>Kickxellomycotina</taxon>
        <taxon>Kickxellomycetes</taxon>
        <taxon>Kickxellales</taxon>
        <taxon>Kickxellaceae</taxon>
        <taxon>Coemansia</taxon>
    </lineage>
</organism>
<dbReference type="InterPro" id="IPR024158">
    <property type="entry name" value="Mt_import_TIM15"/>
</dbReference>
<sequence length="190" mass="21791">MRGSIYIRMSHPASCAATITKCNLLQRAANLSLSRYCHPSALLPDRRGLISAVRFNLQAYGHLVLPFIAKRHKTTDAQPEQPESLKDDRMLIGFTCKTCNHRQYKTMSKRAYQHGVVLIQCDECKNRHLIADNLGWFRDKNVNIQDLMKEKGEEVRQLKDMDLLDGVEASQIKAALAYYDEILAKRNKEE</sequence>
<evidence type="ECO:0000256" key="4">
    <source>
        <dbReference type="PROSITE-ProRule" id="PRU00834"/>
    </source>
</evidence>
<protein>
    <recommendedName>
        <fullName evidence="5">DNL-type domain-containing protein</fullName>
    </recommendedName>
</protein>
<reference evidence="6" key="1">
    <citation type="submission" date="2022-07" db="EMBL/GenBank/DDBJ databases">
        <title>Phylogenomic reconstructions and comparative analyses of Kickxellomycotina fungi.</title>
        <authorList>
            <person name="Reynolds N.K."/>
            <person name="Stajich J.E."/>
            <person name="Barry K."/>
            <person name="Grigoriev I.V."/>
            <person name="Crous P."/>
            <person name="Smith M.E."/>
        </authorList>
    </citation>
    <scope>NUCLEOTIDE SEQUENCE</scope>
    <source>
        <strain evidence="6">NRRL 3115</strain>
    </source>
</reference>
<dbReference type="AlphaFoldDB" id="A0A9W8KXB4"/>
<dbReference type="EMBL" id="JANBTW010000024">
    <property type="protein sequence ID" value="KAJ2678139.1"/>
    <property type="molecule type" value="Genomic_DNA"/>
</dbReference>
<gene>
    <name evidence="6" type="ORF">GGI25_002643</name>
</gene>
<evidence type="ECO:0000256" key="2">
    <source>
        <dbReference type="ARBA" id="ARBA00022771"/>
    </source>
</evidence>
<evidence type="ECO:0000313" key="6">
    <source>
        <dbReference type="EMBL" id="KAJ2678139.1"/>
    </source>
</evidence>
<dbReference type="GO" id="GO:0008270">
    <property type="term" value="F:zinc ion binding"/>
    <property type="evidence" value="ECO:0007669"/>
    <property type="project" value="UniProtKB-KW"/>
</dbReference>
<evidence type="ECO:0000256" key="1">
    <source>
        <dbReference type="ARBA" id="ARBA00022723"/>
    </source>
</evidence>
<dbReference type="GO" id="GO:0005739">
    <property type="term" value="C:mitochondrion"/>
    <property type="evidence" value="ECO:0007669"/>
    <property type="project" value="TreeGrafter"/>
</dbReference>
<name>A0A9W8KXB4_9FUNG</name>
<dbReference type="Pfam" id="PF05180">
    <property type="entry name" value="zf-DNL"/>
    <property type="match status" value="1"/>
</dbReference>
<dbReference type="GO" id="GO:0050821">
    <property type="term" value="P:protein stabilization"/>
    <property type="evidence" value="ECO:0007669"/>
    <property type="project" value="TreeGrafter"/>
</dbReference>
<dbReference type="PANTHER" id="PTHR20922">
    <property type="entry name" value="DNL-TYPE ZINC FINGER PROTEIN"/>
    <property type="match status" value="1"/>
</dbReference>
<dbReference type="GO" id="GO:0006457">
    <property type="term" value="P:protein folding"/>
    <property type="evidence" value="ECO:0007669"/>
    <property type="project" value="TreeGrafter"/>
</dbReference>
<keyword evidence="1" id="KW-0479">Metal-binding</keyword>
<comment type="caution">
    <text evidence="6">The sequence shown here is derived from an EMBL/GenBank/DDBJ whole genome shotgun (WGS) entry which is preliminary data.</text>
</comment>
<keyword evidence="2 4" id="KW-0863">Zinc-finger</keyword>
<dbReference type="Proteomes" id="UP001151518">
    <property type="component" value="Unassembled WGS sequence"/>
</dbReference>
<dbReference type="PANTHER" id="PTHR20922:SF13">
    <property type="entry name" value="DNL-TYPE ZINC FINGER PROTEIN"/>
    <property type="match status" value="1"/>
</dbReference>
<feature type="domain" description="DNL-type" evidence="5">
    <location>
        <begin position="85"/>
        <end position="180"/>
    </location>
</feature>
<dbReference type="OrthoDB" id="512667at2759"/>
<evidence type="ECO:0000259" key="5">
    <source>
        <dbReference type="PROSITE" id="PS51501"/>
    </source>
</evidence>